<sequence length="663" mass="73331">MTDPIWKFPEQKSGITEYHKNPTESALDSTLETFVREVLQNANDQGISEEEPVKVTFDFTTLTGSELGEFLKTLIWEEHDGSPEDLRWHIERAIENDQARDPGLKRFLNHFDGDSLTILTIHDEHTTGLRGNETDTKEPYASLVKDFGSTNKPGSSSGGSKGLGKTVLWAFSGLSTVLFNSHPDSFPPDGGDEPPRLVGRTIVPAHTDKDETTHYTNHGWYGRNNPDRIDDIGRPSSLWGDLDDADRLADTLSVSRPTDNYGTSIGVVGFRIPGRESEPDMEELAASFRHASVKYFWPAMVRDELEVHVETPDGTQTEATLDDAPGVKPYVKCYSEYFDITDTELSGAGSFAKREVPIEIPREDPETVDEDPHDGYQTAVDLVVRHLTPADRTAFDADDDDELGINHVARLRGAQMVVDYVDMSRAANRGKDFVAVMVAGEAQTRPDEDVSEAETALEKFLKRSEPTQHDDWIGSDNDYLNEHYIGTITAEINALKGERLEAVINDIVQEDIDSGDEVPGMDDIAPIMDGRDTDNGEDSALSWETRPDVWIDDERWQFFAKGGPSDPDHGGWTLTVKLVRLDSQGHEGESVPIDEFEVVEGEADDSVDADGVAHLEADGTADRVAFQGGSIQLDGFSRDPGELFDVGEATQTKIKISAEIMEE</sequence>
<dbReference type="EMBL" id="CP024047">
    <property type="protein sequence ID" value="AXR79631.1"/>
    <property type="molecule type" value="Genomic_DNA"/>
</dbReference>
<reference evidence="2" key="1">
    <citation type="submission" date="2017-10" db="EMBL/GenBank/DDBJ databases">
        <title>Phenotypic and genomic properties of facultatively anaerobic sulfur-reducing natronoarchaea from hypersaline soda lakes.</title>
        <authorList>
            <person name="Sorokin D.Y."/>
            <person name="Kublanov I.V."/>
            <person name="Roman P."/>
            <person name="Sinninghe Damste J.S."/>
            <person name="Golyshin P.N."/>
            <person name="Rojo D."/>
            <person name="Ciordia S."/>
            <person name="Mena Md.C."/>
            <person name="Ferrer M."/>
            <person name="Messina E."/>
            <person name="Smedile F."/>
            <person name="La Spada G."/>
            <person name="La Cono V."/>
            <person name="Yakimov M.M."/>
        </authorList>
    </citation>
    <scope>NUCLEOTIDE SEQUENCE [LARGE SCALE GENOMIC DNA]</scope>
    <source>
        <strain evidence="2">AArc1</strain>
    </source>
</reference>
<dbReference type="AlphaFoldDB" id="A0A346PJD6"/>
<proteinExistence type="predicted"/>
<accession>A0A346PJD6</accession>
<dbReference type="RefSeq" id="WP_133412367.1">
    <property type="nucleotide sequence ID" value="NZ_CP024047.1"/>
</dbReference>
<name>A0A346PJD6_9EURY</name>
<gene>
    <name evidence="1" type="ORF">AArc1_3331</name>
</gene>
<evidence type="ECO:0000313" key="2">
    <source>
        <dbReference type="Proteomes" id="UP000258707"/>
    </source>
</evidence>
<protein>
    <submittedName>
        <fullName evidence="1">Uncharacterized protein</fullName>
    </submittedName>
</protein>
<dbReference type="Proteomes" id="UP000258707">
    <property type="component" value="Chromosome"/>
</dbReference>
<dbReference type="KEGG" id="nan:AArc1_3331"/>
<evidence type="ECO:0000313" key="1">
    <source>
        <dbReference type="EMBL" id="AXR79631.1"/>
    </source>
</evidence>
<dbReference type="GeneID" id="39377400"/>
<organism evidence="1 2">
    <name type="scientific">Natrarchaeobaculum sulfurireducens</name>
    <dbReference type="NCBI Taxonomy" id="2044521"/>
    <lineage>
        <taxon>Archaea</taxon>
        <taxon>Methanobacteriati</taxon>
        <taxon>Methanobacteriota</taxon>
        <taxon>Stenosarchaea group</taxon>
        <taxon>Halobacteria</taxon>
        <taxon>Halobacteriales</taxon>
        <taxon>Natrialbaceae</taxon>
        <taxon>Natrarchaeobaculum</taxon>
    </lineage>
</organism>